<gene>
    <name evidence="3" type="ORF">BK798_05975</name>
</gene>
<proteinExistence type="predicted"/>
<reference evidence="3 4" key="1">
    <citation type="submission" date="2016-10" db="EMBL/GenBank/DDBJ databases">
        <authorList>
            <person name="Varghese N."/>
        </authorList>
    </citation>
    <scope>NUCLEOTIDE SEQUENCE [LARGE SCALE GENOMIC DNA]</scope>
    <source>
        <strain evidence="3 4">KB11</strain>
    </source>
</reference>
<dbReference type="AlphaFoldDB" id="A0A2H4U7A9"/>
<protein>
    <submittedName>
        <fullName evidence="3">Uncharacterized protein</fullName>
    </submittedName>
</protein>
<dbReference type="EMBL" id="CP017803">
    <property type="protein sequence ID" value="ATZ60002.1"/>
    <property type="molecule type" value="Genomic_DNA"/>
</dbReference>
<evidence type="ECO:0000313" key="4">
    <source>
        <dbReference type="Proteomes" id="UP000232133"/>
    </source>
</evidence>
<dbReference type="Proteomes" id="UP000232133">
    <property type="component" value="Chromosome"/>
</dbReference>
<evidence type="ECO:0000313" key="3">
    <source>
        <dbReference type="EMBL" id="ATZ60002.1"/>
    </source>
</evidence>
<dbReference type="GeneID" id="71695610"/>
<sequence>MENDDYRTVRVYTKKYTSKDKDGNAIEKESKQKQVSLKKEDPFEDNDLVRVLSSEEYEELVGNQFSQDKLNEYEEIINKKDNQIADLNNQINILKNSFFDNVDDLKEQINDKDELIKAKDEIQELNKKLNKVDEERVAIFKELDYKNKMILAYNVELNKSILNAINVVIDEARDNINKRNAQLVEDLEKSISKAKHDVNEKNKAIAFEINSTIDDMNEQIRETSMIKMLLNKNKINLKVPTEDLLKPFEFDFSVEQFLSGQALELDASEILKEVMPKLPEPFSKYIDTLDDDEDETAPIDVKHKKGD</sequence>
<dbReference type="RefSeq" id="WP_019262773.1">
    <property type="nucleotide sequence ID" value="NZ_AP025586.1"/>
</dbReference>
<feature type="coiled-coil region" evidence="1">
    <location>
        <begin position="63"/>
        <end position="142"/>
    </location>
</feature>
<organism evidence="3 4">
    <name type="scientific">Methanobrevibacter smithii</name>
    <dbReference type="NCBI Taxonomy" id="2173"/>
    <lineage>
        <taxon>Archaea</taxon>
        <taxon>Methanobacteriati</taxon>
        <taxon>Methanobacteriota</taxon>
        <taxon>Methanomada group</taxon>
        <taxon>Methanobacteria</taxon>
        <taxon>Methanobacteriales</taxon>
        <taxon>Methanobacteriaceae</taxon>
        <taxon>Methanobrevibacter</taxon>
    </lineage>
</organism>
<name>A0A2H4U7A9_METSM</name>
<accession>A0A2H4U7A9</accession>
<feature type="region of interest" description="Disordered" evidence="2">
    <location>
        <begin position="20"/>
        <end position="40"/>
    </location>
</feature>
<evidence type="ECO:0000256" key="2">
    <source>
        <dbReference type="SAM" id="MobiDB-lite"/>
    </source>
</evidence>
<keyword evidence="1" id="KW-0175">Coiled coil</keyword>
<evidence type="ECO:0000256" key="1">
    <source>
        <dbReference type="SAM" id="Coils"/>
    </source>
</evidence>